<gene>
    <name evidence="2" type="ORF">ILUMI_21026</name>
</gene>
<dbReference type="OrthoDB" id="6814999at2759"/>
<comment type="caution">
    <text evidence="2">The sequence shown here is derived from an EMBL/GenBank/DDBJ whole genome shotgun (WGS) entry which is preliminary data.</text>
</comment>
<sequence>MIFEVILDLLTVYLVFPSLILSQSHTNFVIKRFEVCNHTQRAIKLYANITEKNGIQYIDSTIISPYPWDDNLGALALIDSAPTGKRYINLFQIREKNICKAASMYLSEFWYEIVRRSGLQPGVCPIPAGRLHCDHAALHFNRMALQTFPFGDLRFTINTVDNRNPKNILMCFLMEVENFSQKP</sequence>
<feature type="signal peptide" evidence="1">
    <location>
        <begin position="1"/>
        <end position="22"/>
    </location>
</feature>
<protein>
    <recommendedName>
        <fullName evidence="4">MD-2-related lipid-recognition domain-containing protein</fullName>
    </recommendedName>
</protein>
<keyword evidence="3" id="KW-1185">Reference proteome</keyword>
<dbReference type="AlphaFoldDB" id="A0A8K0FYD0"/>
<keyword evidence="1" id="KW-0732">Signal</keyword>
<reference evidence="2" key="1">
    <citation type="submission" date="2019-08" db="EMBL/GenBank/DDBJ databases">
        <title>The genome of the North American firefly Photinus pyralis.</title>
        <authorList>
            <consortium name="Photinus pyralis genome working group"/>
            <person name="Fallon T.R."/>
            <person name="Sander Lower S.E."/>
            <person name="Weng J.-K."/>
        </authorList>
    </citation>
    <scope>NUCLEOTIDE SEQUENCE</scope>
    <source>
        <strain evidence="2">TRF0915ILg1</strain>
        <tissue evidence="2">Whole body</tissue>
    </source>
</reference>
<organism evidence="2 3">
    <name type="scientific">Ignelater luminosus</name>
    <name type="common">Cucubano</name>
    <name type="synonym">Pyrophorus luminosus</name>
    <dbReference type="NCBI Taxonomy" id="2038154"/>
    <lineage>
        <taxon>Eukaryota</taxon>
        <taxon>Metazoa</taxon>
        <taxon>Ecdysozoa</taxon>
        <taxon>Arthropoda</taxon>
        <taxon>Hexapoda</taxon>
        <taxon>Insecta</taxon>
        <taxon>Pterygota</taxon>
        <taxon>Neoptera</taxon>
        <taxon>Endopterygota</taxon>
        <taxon>Coleoptera</taxon>
        <taxon>Polyphaga</taxon>
        <taxon>Elateriformia</taxon>
        <taxon>Elateroidea</taxon>
        <taxon>Elateridae</taxon>
        <taxon>Agrypninae</taxon>
        <taxon>Pyrophorini</taxon>
        <taxon>Ignelater</taxon>
    </lineage>
</organism>
<evidence type="ECO:0000256" key="1">
    <source>
        <dbReference type="SAM" id="SignalP"/>
    </source>
</evidence>
<name>A0A8K0FYD0_IGNLU</name>
<feature type="chain" id="PRO_5035442854" description="MD-2-related lipid-recognition domain-containing protein" evidence="1">
    <location>
        <begin position="23"/>
        <end position="183"/>
    </location>
</feature>
<evidence type="ECO:0008006" key="4">
    <source>
        <dbReference type="Google" id="ProtNLM"/>
    </source>
</evidence>
<proteinExistence type="predicted"/>
<accession>A0A8K0FYD0</accession>
<dbReference type="Proteomes" id="UP000801492">
    <property type="component" value="Unassembled WGS sequence"/>
</dbReference>
<evidence type="ECO:0000313" key="2">
    <source>
        <dbReference type="EMBL" id="KAF2885150.1"/>
    </source>
</evidence>
<evidence type="ECO:0000313" key="3">
    <source>
        <dbReference type="Proteomes" id="UP000801492"/>
    </source>
</evidence>
<dbReference type="EMBL" id="VTPC01090027">
    <property type="protein sequence ID" value="KAF2885150.1"/>
    <property type="molecule type" value="Genomic_DNA"/>
</dbReference>